<dbReference type="EMBL" id="CP026309">
    <property type="protein sequence ID" value="AUV82663.1"/>
    <property type="molecule type" value="Genomic_DNA"/>
</dbReference>
<dbReference type="RefSeq" id="WP_103426352.1">
    <property type="nucleotide sequence ID" value="NZ_CP026309.1"/>
</dbReference>
<evidence type="ECO:0000313" key="3">
    <source>
        <dbReference type="EMBL" id="AUV82663.1"/>
    </source>
</evidence>
<proteinExistence type="predicted"/>
<evidence type="ECO:0000256" key="1">
    <source>
        <dbReference type="SAM" id="Phobius"/>
    </source>
</evidence>
<dbReference type="AlphaFoldDB" id="A0A2I8VL53"/>
<keyword evidence="1" id="KW-0472">Membrane</keyword>
<gene>
    <name evidence="3" type="ORF">C2R22_14275</name>
</gene>
<keyword evidence="1" id="KW-0812">Transmembrane</keyword>
<feature type="transmembrane region" description="Helical" evidence="1">
    <location>
        <begin position="148"/>
        <end position="170"/>
    </location>
</feature>
<keyword evidence="4" id="KW-1185">Reference proteome</keyword>
<organism evidence="3 4">
    <name type="scientific">Salinigranum rubrum</name>
    <dbReference type="NCBI Taxonomy" id="755307"/>
    <lineage>
        <taxon>Archaea</taxon>
        <taxon>Methanobacteriati</taxon>
        <taxon>Methanobacteriota</taxon>
        <taxon>Stenosarchaea group</taxon>
        <taxon>Halobacteria</taxon>
        <taxon>Halobacteriales</taxon>
        <taxon>Haloferacaceae</taxon>
        <taxon>Salinigranum</taxon>
    </lineage>
</organism>
<feature type="transmembrane region" description="Helical" evidence="1">
    <location>
        <begin position="117"/>
        <end position="136"/>
    </location>
</feature>
<evidence type="ECO:0000313" key="4">
    <source>
        <dbReference type="Proteomes" id="UP000236584"/>
    </source>
</evidence>
<dbReference type="OrthoDB" id="289155at2157"/>
<dbReference type="InterPro" id="IPR058384">
    <property type="entry name" value="DUF8071"/>
</dbReference>
<feature type="transmembrane region" description="Helical" evidence="1">
    <location>
        <begin position="49"/>
        <end position="69"/>
    </location>
</feature>
<keyword evidence="1" id="KW-1133">Transmembrane helix</keyword>
<dbReference type="Pfam" id="PF26268">
    <property type="entry name" value="DUF8071"/>
    <property type="match status" value="1"/>
</dbReference>
<feature type="transmembrane region" description="Helical" evidence="1">
    <location>
        <begin position="90"/>
        <end position="111"/>
    </location>
</feature>
<reference evidence="3 4" key="1">
    <citation type="submission" date="2018-01" db="EMBL/GenBank/DDBJ databases">
        <title>Complete genome sequence of Salinigranum rubrum GX10T, an extremely halophilic archaeon isolated from a marine solar saltern.</title>
        <authorList>
            <person name="Han S."/>
        </authorList>
    </citation>
    <scope>NUCLEOTIDE SEQUENCE [LARGE SCALE GENOMIC DNA]</scope>
    <source>
        <strain evidence="3 4">GX10</strain>
    </source>
</reference>
<protein>
    <recommendedName>
        <fullName evidence="2">DUF8071 domain-containing protein</fullName>
    </recommendedName>
</protein>
<dbReference type="Proteomes" id="UP000236584">
    <property type="component" value="Chromosome"/>
</dbReference>
<dbReference type="KEGG" id="srub:C2R22_14275"/>
<evidence type="ECO:0000259" key="2">
    <source>
        <dbReference type="Pfam" id="PF26268"/>
    </source>
</evidence>
<sequence length="194" mass="20524">MSATQSGGRWLVSTVDSARAHAVELLRTRTTRRLVRRLSRGFVGVRHDVSALTLVAAPLLAVVTEWWVVRSHGYRRIHSWAVGTWTGTDPHVLVFVGVAVLLAISVVFTVVNSGVVPATFLVMGPLFGIGFARYGLATRYGTVGIPEATASGGVLAIAFGVPIGVIGFLVGTALRKGVVHFGGRRGPDGGLWKA</sequence>
<dbReference type="GeneID" id="35593281"/>
<feature type="domain" description="DUF8071" evidence="2">
    <location>
        <begin position="43"/>
        <end position="182"/>
    </location>
</feature>
<name>A0A2I8VL53_9EURY</name>
<accession>A0A2I8VL53</accession>